<evidence type="ECO:0000313" key="2">
    <source>
        <dbReference type="Proteomes" id="UP001501867"/>
    </source>
</evidence>
<sequence>MSEGKSFGLEGETISAAFAVKYLPEGEAGLAEGVEFVLASGSSVILWNGTDWTLRISGGDWPRLPEWAWPPESWTFSRIDDLGHPGLDEVLTVNAVHNEVGELYGVRIEFPAATLTVSSGNSVTWLVTPKP</sequence>
<reference evidence="2" key="1">
    <citation type="journal article" date="2019" name="Int. J. Syst. Evol. Microbiol.">
        <title>The Global Catalogue of Microorganisms (GCM) 10K type strain sequencing project: providing services to taxonomists for standard genome sequencing and annotation.</title>
        <authorList>
            <consortium name="The Broad Institute Genomics Platform"/>
            <consortium name="The Broad Institute Genome Sequencing Center for Infectious Disease"/>
            <person name="Wu L."/>
            <person name="Ma J."/>
        </authorList>
    </citation>
    <scope>NUCLEOTIDE SEQUENCE [LARGE SCALE GENOMIC DNA]</scope>
    <source>
        <strain evidence="2">JCM 4505</strain>
    </source>
</reference>
<protein>
    <submittedName>
        <fullName evidence="1">Uncharacterized protein</fullName>
    </submittedName>
</protein>
<keyword evidence="2" id="KW-1185">Reference proteome</keyword>
<accession>A0ABP3FV96</accession>
<gene>
    <name evidence="1" type="ORF">GCM10010302_74600</name>
</gene>
<name>A0ABP3FV96_9ACTN</name>
<evidence type="ECO:0000313" key="1">
    <source>
        <dbReference type="EMBL" id="GAA0324559.1"/>
    </source>
</evidence>
<organism evidence="1 2">
    <name type="scientific">Streptomyces polychromogenes</name>
    <dbReference type="NCBI Taxonomy" id="67342"/>
    <lineage>
        <taxon>Bacteria</taxon>
        <taxon>Bacillati</taxon>
        <taxon>Actinomycetota</taxon>
        <taxon>Actinomycetes</taxon>
        <taxon>Kitasatosporales</taxon>
        <taxon>Streptomycetaceae</taxon>
        <taxon>Streptomyces</taxon>
    </lineage>
</organism>
<dbReference type="EMBL" id="BAAABV010000035">
    <property type="protein sequence ID" value="GAA0324559.1"/>
    <property type="molecule type" value="Genomic_DNA"/>
</dbReference>
<dbReference type="RefSeq" id="WP_344169941.1">
    <property type="nucleotide sequence ID" value="NZ_BAAABV010000035.1"/>
</dbReference>
<dbReference type="Proteomes" id="UP001501867">
    <property type="component" value="Unassembled WGS sequence"/>
</dbReference>
<proteinExistence type="predicted"/>
<comment type="caution">
    <text evidence="1">The sequence shown here is derived from an EMBL/GenBank/DDBJ whole genome shotgun (WGS) entry which is preliminary data.</text>
</comment>